<dbReference type="InParanoid" id="A0A2T0GSF2"/>
<dbReference type="AlphaFoldDB" id="A0A2T0GSF2"/>
<dbReference type="NCBIfam" id="TIGR01426">
    <property type="entry name" value="MGT"/>
    <property type="match status" value="1"/>
</dbReference>
<dbReference type="InterPro" id="IPR050426">
    <property type="entry name" value="Glycosyltransferase_28"/>
</dbReference>
<sequence>MTETFDRGPGQPNGHRRSLHVAFMTVPAHGHVNPTLGLVSELVSRGHRVTYAINEDFAPLVEEAGANALCYESTFPPADDFGRGWPGPGEAEAAARKFYEEREAALPQVAAVYEGDLPDVVLYDIAAGHAPVLAGEWGVPQVQLSPTHVLYPDADAVDPGVKSEDGVVGDDVDPSSYPPRGRTPRRCLVTMPRSFQVDNGEPGDHYAFVGPMFSGRVVHGNWVPPDDRPVVLVSLGSVYNGSIDFFRTCVEAFRELDRHVVVALGRSFEEREFEGVPENVEIHEWVPQMRVLPWTSAFVTAGGMGSTMEALSHGVPLVVVPQAVDQFVTARRVVDLGLGTSLSSAALTPEALRAAVLHVSTDEHVAQRVRAIREEIAESGGARRAADIVETHG</sequence>
<dbReference type="CDD" id="cd03784">
    <property type="entry name" value="GT1_Gtf-like"/>
    <property type="match status" value="1"/>
</dbReference>
<feature type="region of interest" description="Disordered" evidence="3">
    <location>
        <begin position="163"/>
        <end position="183"/>
    </location>
</feature>
<dbReference type="InterPro" id="IPR010610">
    <property type="entry name" value="EryCIII-like_C"/>
</dbReference>
<dbReference type="InterPro" id="IPR006326">
    <property type="entry name" value="UDPGT_MGT-like"/>
</dbReference>
<evidence type="ECO:0000259" key="4">
    <source>
        <dbReference type="Pfam" id="PF06722"/>
    </source>
</evidence>
<dbReference type="PANTHER" id="PTHR48050:SF13">
    <property type="entry name" value="STEROL 3-BETA-GLUCOSYLTRANSFERASE UGT80A2"/>
    <property type="match status" value="1"/>
</dbReference>
<evidence type="ECO:0000313" key="5">
    <source>
        <dbReference type="EMBL" id="PRW62035.1"/>
    </source>
</evidence>
<dbReference type="PANTHER" id="PTHR48050">
    <property type="entry name" value="STEROL 3-BETA-GLUCOSYLTRANSFERASE"/>
    <property type="match status" value="1"/>
</dbReference>
<organism evidence="5 6">
    <name type="scientific">Actinopolyspora mortivallis</name>
    <dbReference type="NCBI Taxonomy" id="33906"/>
    <lineage>
        <taxon>Bacteria</taxon>
        <taxon>Bacillati</taxon>
        <taxon>Actinomycetota</taxon>
        <taxon>Actinomycetes</taxon>
        <taxon>Actinopolysporales</taxon>
        <taxon>Actinopolysporaceae</taxon>
        <taxon>Actinopolyspora</taxon>
    </lineage>
</organism>
<proteinExistence type="inferred from homology"/>
<dbReference type="Gene3D" id="3.40.50.2000">
    <property type="entry name" value="Glycogen Phosphorylase B"/>
    <property type="match status" value="2"/>
</dbReference>
<name>A0A2T0GSF2_ACTMO</name>
<gene>
    <name evidence="5" type="ORF">CEP50_17490</name>
</gene>
<keyword evidence="2 5" id="KW-0808">Transferase</keyword>
<feature type="domain" description="Erythromycin biosynthesis protein CIII-like C-terminal" evidence="4">
    <location>
        <begin position="250"/>
        <end position="377"/>
    </location>
</feature>
<evidence type="ECO:0000256" key="2">
    <source>
        <dbReference type="ARBA" id="ARBA00022679"/>
    </source>
</evidence>
<dbReference type="FunFam" id="3.40.50.2000:FF:000072">
    <property type="entry name" value="Glycosyl transferase"/>
    <property type="match status" value="1"/>
</dbReference>
<accession>A0A2T0GSF2</accession>
<dbReference type="Proteomes" id="UP000239352">
    <property type="component" value="Unassembled WGS sequence"/>
</dbReference>
<dbReference type="GO" id="GO:0017000">
    <property type="term" value="P:antibiotic biosynthetic process"/>
    <property type="evidence" value="ECO:0007669"/>
    <property type="project" value="UniProtKB-ARBA"/>
</dbReference>
<evidence type="ECO:0000256" key="1">
    <source>
        <dbReference type="ARBA" id="ARBA00009995"/>
    </source>
</evidence>
<keyword evidence="6" id="KW-1185">Reference proteome</keyword>
<comment type="caution">
    <text evidence="5">The sequence shown here is derived from an EMBL/GenBank/DDBJ whole genome shotgun (WGS) entry which is preliminary data.</text>
</comment>
<dbReference type="EMBL" id="PVSR01000044">
    <property type="protein sequence ID" value="PRW62035.1"/>
    <property type="molecule type" value="Genomic_DNA"/>
</dbReference>
<comment type="similarity">
    <text evidence="1">Belongs to the UDP-glycosyltransferase family.</text>
</comment>
<evidence type="ECO:0000313" key="6">
    <source>
        <dbReference type="Proteomes" id="UP000239352"/>
    </source>
</evidence>
<protein>
    <submittedName>
        <fullName evidence="5">OleI family self-immunity macrolide glycosyltransferase</fullName>
    </submittedName>
</protein>
<dbReference type="SUPFAM" id="SSF53756">
    <property type="entry name" value="UDP-Glycosyltransferase/glycogen phosphorylase"/>
    <property type="match status" value="1"/>
</dbReference>
<dbReference type="GO" id="GO:0008194">
    <property type="term" value="F:UDP-glycosyltransferase activity"/>
    <property type="evidence" value="ECO:0007669"/>
    <property type="project" value="InterPro"/>
</dbReference>
<dbReference type="Pfam" id="PF06722">
    <property type="entry name" value="EryCIII-like_C"/>
    <property type="match status" value="1"/>
</dbReference>
<dbReference type="GO" id="GO:0016758">
    <property type="term" value="F:hexosyltransferase activity"/>
    <property type="evidence" value="ECO:0007669"/>
    <property type="project" value="InterPro"/>
</dbReference>
<dbReference type="InterPro" id="IPR002213">
    <property type="entry name" value="UDP_glucos_trans"/>
</dbReference>
<evidence type="ECO:0000256" key="3">
    <source>
        <dbReference type="SAM" id="MobiDB-lite"/>
    </source>
</evidence>
<reference evidence="5 6" key="1">
    <citation type="submission" date="2018-03" db="EMBL/GenBank/DDBJ databases">
        <title>Actinopolyspora mortivallis from Sahara, screening for active biomolecules.</title>
        <authorList>
            <person name="Selama O."/>
            <person name="Wellington E.M.H."/>
            <person name="Hacene H."/>
        </authorList>
    </citation>
    <scope>NUCLEOTIDE SEQUENCE [LARGE SCALE GENOMIC DNA]</scope>
    <source>
        <strain evidence="5 6">M5A</strain>
    </source>
</reference>